<reference evidence="2" key="2">
    <citation type="journal article" date="2015" name="Fish Shellfish Immunol.">
        <title>Early steps in the European eel (Anguilla anguilla)-Vibrio vulnificus interaction in the gills: Role of the RtxA13 toxin.</title>
        <authorList>
            <person name="Callol A."/>
            <person name="Pajuelo D."/>
            <person name="Ebbesson L."/>
            <person name="Teles M."/>
            <person name="MacKenzie S."/>
            <person name="Amaro C."/>
        </authorList>
    </citation>
    <scope>NUCLEOTIDE SEQUENCE</scope>
</reference>
<evidence type="ECO:0000256" key="1">
    <source>
        <dbReference type="SAM" id="MobiDB-lite"/>
    </source>
</evidence>
<feature type="compositionally biased region" description="Basic and acidic residues" evidence="1">
    <location>
        <begin position="8"/>
        <end position="24"/>
    </location>
</feature>
<evidence type="ECO:0000313" key="2">
    <source>
        <dbReference type="EMBL" id="JAH30912.1"/>
    </source>
</evidence>
<protein>
    <submittedName>
        <fullName evidence="2">Uncharacterized protein</fullName>
    </submittedName>
</protein>
<sequence>MKMGKQPSDQRARNSHHNLIDKPVNENQLLAKKMGSDEFQSECAVANSK</sequence>
<dbReference type="EMBL" id="GBXM01077665">
    <property type="protein sequence ID" value="JAH30912.1"/>
    <property type="molecule type" value="Transcribed_RNA"/>
</dbReference>
<organism evidence="2">
    <name type="scientific">Anguilla anguilla</name>
    <name type="common">European freshwater eel</name>
    <name type="synonym">Muraena anguilla</name>
    <dbReference type="NCBI Taxonomy" id="7936"/>
    <lineage>
        <taxon>Eukaryota</taxon>
        <taxon>Metazoa</taxon>
        <taxon>Chordata</taxon>
        <taxon>Craniata</taxon>
        <taxon>Vertebrata</taxon>
        <taxon>Euteleostomi</taxon>
        <taxon>Actinopterygii</taxon>
        <taxon>Neopterygii</taxon>
        <taxon>Teleostei</taxon>
        <taxon>Anguilliformes</taxon>
        <taxon>Anguillidae</taxon>
        <taxon>Anguilla</taxon>
    </lineage>
</organism>
<reference evidence="2" key="1">
    <citation type="submission" date="2014-11" db="EMBL/GenBank/DDBJ databases">
        <authorList>
            <person name="Amaro Gonzalez C."/>
        </authorList>
    </citation>
    <scope>NUCLEOTIDE SEQUENCE</scope>
</reference>
<feature type="region of interest" description="Disordered" evidence="1">
    <location>
        <begin position="1"/>
        <end position="24"/>
    </location>
</feature>
<dbReference type="AlphaFoldDB" id="A0A0E9RQ21"/>
<name>A0A0E9RQ21_ANGAN</name>
<accession>A0A0E9RQ21</accession>
<proteinExistence type="predicted"/>